<sequence>MEDIYAEIDAQEVVISGESVYTLSDADYTALKLNFGNFSNLNDAKTMLPAFLSRKYPAWGKESLAAVTFKLFNKKNDQKSLITYKANDQDYTDAGLRFPNISNYEQMLQLLNSLYPTPDNRVLVSLTYTERDSGINSEVEDGFIYSNGTWEKSSGITLDEYKAMGESRAQFSSEDEALVKIPVYLKNKLAYEAPKAGDIEGVMYKLYDSNDRVVKSYVVFFIYDGANWAKYNNVINQTIKFGHDGISWVPDNTVKYTLTNADYTLVGNGQYNNFDVRTGKAEEPETKRLEKINTILLNNFPSSTDGQKYIVSYNIYNGANDVWSLAVIKEGNAYVKQ</sequence>
<dbReference type="Proteomes" id="UP000239068">
    <property type="component" value="Unassembled WGS sequence"/>
</dbReference>
<gene>
    <name evidence="1" type="ORF">BTO16_14145</name>
</gene>
<protein>
    <submittedName>
        <fullName evidence="1">Uncharacterized protein</fullName>
    </submittedName>
</protein>
<keyword evidence="2" id="KW-1185">Reference proteome</keyword>
<proteinExistence type="predicted"/>
<name>A0A2S7WHA8_9FLAO</name>
<dbReference type="AlphaFoldDB" id="A0A2S7WHA8"/>
<organism evidence="1 2">
    <name type="scientific">Polaribacter glomeratus</name>
    <dbReference type="NCBI Taxonomy" id="102"/>
    <lineage>
        <taxon>Bacteria</taxon>
        <taxon>Pseudomonadati</taxon>
        <taxon>Bacteroidota</taxon>
        <taxon>Flavobacteriia</taxon>
        <taxon>Flavobacteriales</taxon>
        <taxon>Flavobacteriaceae</taxon>
    </lineage>
</organism>
<evidence type="ECO:0000313" key="2">
    <source>
        <dbReference type="Proteomes" id="UP000239068"/>
    </source>
</evidence>
<evidence type="ECO:0000313" key="1">
    <source>
        <dbReference type="EMBL" id="PQJ76994.1"/>
    </source>
</evidence>
<dbReference type="EMBL" id="MSCM01000002">
    <property type="protein sequence ID" value="PQJ76994.1"/>
    <property type="molecule type" value="Genomic_DNA"/>
</dbReference>
<comment type="caution">
    <text evidence="1">The sequence shown here is derived from an EMBL/GenBank/DDBJ whole genome shotgun (WGS) entry which is preliminary data.</text>
</comment>
<reference evidence="1 2" key="1">
    <citation type="submission" date="2016-12" db="EMBL/GenBank/DDBJ databases">
        <title>Trade-off between light-utilization and light-protection in marine flavobacteria.</title>
        <authorList>
            <person name="Kumagai Y."/>
            <person name="Yoshizawa S."/>
            <person name="Kogure K."/>
            <person name="Iwasaki W."/>
        </authorList>
    </citation>
    <scope>NUCLEOTIDE SEQUENCE [LARGE SCALE GENOMIC DNA]</scope>
    <source>
        <strain evidence="1 2">ATCC 43844</strain>
    </source>
</reference>
<accession>A0A2S7WHA8</accession>